<evidence type="ECO:0000313" key="1">
    <source>
        <dbReference type="EMBL" id="CAG8193123.1"/>
    </source>
</evidence>
<dbReference type="PANTHER" id="PTHR42037">
    <property type="match status" value="1"/>
</dbReference>
<gene>
    <name evidence="1" type="ORF">POLS_LOCUS7305</name>
</gene>
<dbReference type="EMBL" id="CAJVOS010000046">
    <property type="protein sequence ID" value="CAG8193123.1"/>
    <property type="molecule type" value="Genomic_DNA"/>
</dbReference>
<dbReference type="AlphaFoldDB" id="A0A9W4I1T8"/>
<dbReference type="PANTHER" id="PTHR42037:SF1">
    <property type="match status" value="1"/>
</dbReference>
<comment type="caution">
    <text evidence="1">The sequence shown here is derived from an EMBL/GenBank/DDBJ whole genome shotgun (WGS) entry which is preliminary data.</text>
</comment>
<keyword evidence="2" id="KW-1185">Reference proteome</keyword>
<feature type="non-terminal residue" evidence="1">
    <location>
        <position position="1"/>
    </location>
</feature>
<evidence type="ECO:0000313" key="2">
    <source>
        <dbReference type="Proteomes" id="UP001153618"/>
    </source>
</evidence>
<dbReference type="Proteomes" id="UP001153618">
    <property type="component" value="Unassembled WGS sequence"/>
</dbReference>
<reference evidence="1" key="1">
    <citation type="submission" date="2021-07" db="EMBL/GenBank/DDBJ databases">
        <authorList>
            <person name="Branca A.L. A."/>
        </authorList>
    </citation>
    <scope>NUCLEOTIDE SEQUENCE</scope>
</reference>
<dbReference type="OrthoDB" id="4851849at2759"/>
<dbReference type="Pfam" id="PF14441">
    <property type="entry name" value="OTT_1508_deam"/>
    <property type="match status" value="1"/>
</dbReference>
<accession>A0A9W4I1T8</accession>
<sequence length="476" mass="54230">MTPATLQRSLEINPHRVGRPRLDPYKRLLSRFYEQLFLLNALGQTRGSHTILSSDVHHSRAQSRRFLQNLCFVCDFKQGGSTCTAIGLEELDTHYNFCVASNGETDTIVAFLRTTLGDLRARACPVGTGILTASCDSQRCALSLLLSVSTKKRDAFVDTPNIVFPDLAAWLHTVMGIDDTFVLCNFAHSDRHSVHMRELERRGTEEEISLDPSNKRSPFALMRHYIGRLAHHIRAPKELMQDTEELSHILESHAICPIYAVPAVPTPICDAHTNLQGVLNRMLKNDRERDKLEEGLLHLNKVAGIFDTFIHQYNGSTRQVHAEVQILENFWEQKRSFAGADRFVACSKPACLCCELYFQYHPARMMIFSSHRKIWTKWSPPNVERFDRKCPAATQQRDIVNRMTENLREQVLTHVFQNATSKQWHPDSITNITDTRRLSFSSDSISISYMGVVRTLPSMNLGLYHNRRAILGKAEA</sequence>
<name>A0A9W4I1T8_PENOL</name>
<proteinExistence type="predicted"/>
<dbReference type="InterPro" id="IPR027796">
    <property type="entry name" value="OTT_1508_deam-like"/>
</dbReference>
<protein>
    <submittedName>
        <fullName evidence="1">Uncharacterized protein</fullName>
    </submittedName>
</protein>
<organism evidence="1 2">
    <name type="scientific">Penicillium olsonii</name>
    <dbReference type="NCBI Taxonomy" id="99116"/>
    <lineage>
        <taxon>Eukaryota</taxon>
        <taxon>Fungi</taxon>
        <taxon>Dikarya</taxon>
        <taxon>Ascomycota</taxon>
        <taxon>Pezizomycotina</taxon>
        <taxon>Eurotiomycetes</taxon>
        <taxon>Eurotiomycetidae</taxon>
        <taxon>Eurotiales</taxon>
        <taxon>Aspergillaceae</taxon>
        <taxon>Penicillium</taxon>
    </lineage>
</organism>